<dbReference type="EMBL" id="FRCB01000001">
    <property type="protein sequence ID" value="SHL35675.1"/>
    <property type="molecule type" value="Genomic_DNA"/>
</dbReference>
<sequence>MPRIYPTLPDVRWPSEEGAIGVVGVAPWATVDFLSQVYKHTTASKDWQFPRVLVDANSKIPSRGRYFDLNETDPSPYIAATIDELIAAGASVVVVPCNTAHILFDRWCSPERTEVESIIDATLAELSKDDPDRVAVLGSVHLVRHRTYLEPLENSGFLCHDVTDDEQRLINMIISEIKISNTLQETTSVGFRLILENLEDLGTKTIILGCTELAQALRCVTDHRFTGQIIDSNAALAKAALLRLVQAG</sequence>
<dbReference type="SUPFAM" id="SSF53681">
    <property type="entry name" value="Aspartate/glutamate racemase"/>
    <property type="match status" value="2"/>
</dbReference>
<organism evidence="2 3">
    <name type="scientific">Roseovarius litoreus</name>
    <dbReference type="NCBI Taxonomy" id="1155722"/>
    <lineage>
        <taxon>Bacteria</taxon>
        <taxon>Pseudomonadati</taxon>
        <taxon>Pseudomonadota</taxon>
        <taxon>Alphaproteobacteria</taxon>
        <taxon>Rhodobacterales</taxon>
        <taxon>Roseobacteraceae</taxon>
        <taxon>Roseovarius</taxon>
    </lineage>
</organism>
<keyword evidence="3" id="KW-1185">Reference proteome</keyword>
<reference evidence="2 3" key="1">
    <citation type="submission" date="2016-11" db="EMBL/GenBank/DDBJ databases">
        <authorList>
            <person name="Varghese N."/>
            <person name="Submissions S."/>
        </authorList>
    </citation>
    <scope>NUCLEOTIDE SEQUENCE [LARGE SCALE GENOMIC DNA]</scope>
    <source>
        <strain evidence="2 3">DSM 28249</strain>
    </source>
</reference>
<evidence type="ECO:0000313" key="3">
    <source>
        <dbReference type="Proteomes" id="UP000322545"/>
    </source>
</evidence>
<dbReference type="InterPro" id="IPR001920">
    <property type="entry name" value="Asp/Glu_race"/>
</dbReference>
<keyword evidence="1" id="KW-0413">Isomerase</keyword>
<dbReference type="GO" id="GO:0047661">
    <property type="term" value="F:amino-acid racemase activity"/>
    <property type="evidence" value="ECO:0007669"/>
    <property type="project" value="InterPro"/>
</dbReference>
<name>A0A1M6ZZB1_9RHOB</name>
<dbReference type="Pfam" id="PF01177">
    <property type="entry name" value="Asp_Glu_race"/>
    <property type="match status" value="1"/>
</dbReference>
<accession>A0A1M6ZZB1</accession>
<gene>
    <name evidence="2" type="ORF">SAMN05443432_101235</name>
</gene>
<dbReference type="PANTHER" id="PTHR21198:SF7">
    <property type="entry name" value="ASPARTATE-GLUTAMATE RACEMASE FAMILY"/>
    <property type="match status" value="1"/>
</dbReference>
<evidence type="ECO:0000313" key="2">
    <source>
        <dbReference type="EMBL" id="SHL35675.1"/>
    </source>
</evidence>
<dbReference type="PANTHER" id="PTHR21198">
    <property type="entry name" value="GLUTAMATE RACEMASE"/>
    <property type="match status" value="1"/>
</dbReference>
<dbReference type="InterPro" id="IPR015942">
    <property type="entry name" value="Asp/Glu/hydantoin_racemase"/>
</dbReference>
<proteinExistence type="predicted"/>
<dbReference type="Proteomes" id="UP000322545">
    <property type="component" value="Unassembled WGS sequence"/>
</dbReference>
<dbReference type="RefSeq" id="WP_149777832.1">
    <property type="nucleotide sequence ID" value="NZ_FRCB01000001.1"/>
</dbReference>
<protein>
    <submittedName>
        <fullName evidence="2">Aspartate racemase</fullName>
    </submittedName>
</protein>
<evidence type="ECO:0000256" key="1">
    <source>
        <dbReference type="ARBA" id="ARBA00023235"/>
    </source>
</evidence>
<dbReference type="Gene3D" id="3.40.50.1860">
    <property type="match status" value="2"/>
</dbReference>
<dbReference type="AlphaFoldDB" id="A0A1M6ZZB1"/>